<protein>
    <submittedName>
        <fullName evidence="1">Uncharacterized protein</fullName>
    </submittedName>
</protein>
<proteinExistence type="predicted"/>
<dbReference type="OrthoDB" id="2520703at2759"/>
<gene>
    <name evidence="1" type="ORF">P174DRAFT_127228</name>
</gene>
<reference evidence="2" key="1">
    <citation type="journal article" date="2018" name="Proc. Natl. Acad. Sci. U.S.A.">
        <title>Linking secondary metabolites to gene clusters through genome sequencing of six diverse Aspergillus species.</title>
        <authorList>
            <person name="Kaerboelling I."/>
            <person name="Vesth T.C."/>
            <person name="Frisvad J.C."/>
            <person name="Nybo J.L."/>
            <person name="Theobald S."/>
            <person name="Kuo A."/>
            <person name="Bowyer P."/>
            <person name="Matsuda Y."/>
            <person name="Mondo S."/>
            <person name="Lyhne E.K."/>
            <person name="Kogle M.E."/>
            <person name="Clum A."/>
            <person name="Lipzen A."/>
            <person name="Salamov A."/>
            <person name="Ngan C.Y."/>
            <person name="Daum C."/>
            <person name="Chiniquy J."/>
            <person name="Barry K."/>
            <person name="LaButti K."/>
            <person name="Haridas S."/>
            <person name="Simmons B.A."/>
            <person name="Magnuson J.K."/>
            <person name="Mortensen U.H."/>
            <person name="Larsen T.O."/>
            <person name="Grigoriev I.V."/>
            <person name="Baker S.E."/>
            <person name="Andersen M.R."/>
        </authorList>
    </citation>
    <scope>NUCLEOTIDE SEQUENCE [LARGE SCALE GENOMIC DNA]</scope>
    <source>
        <strain evidence="2">IBT 16806</strain>
    </source>
</reference>
<sequence>MELPNLEHCSLQVGPYHDQIVRSAGLRAAGIFTPVSQDPRRFFGSYSMGGALLESILPASALLNMSAGLETLNLHMCKGISRRARFPSLPNLKTLRLTFSRACFRLVTAYAAFFFYEATNFPFTGYNSSCDCSDHFQLSNAVRYLSRQPRNT</sequence>
<organism evidence="1 2">
    <name type="scientific">Aspergillus novofumigatus (strain IBT 16806)</name>
    <dbReference type="NCBI Taxonomy" id="1392255"/>
    <lineage>
        <taxon>Eukaryota</taxon>
        <taxon>Fungi</taxon>
        <taxon>Dikarya</taxon>
        <taxon>Ascomycota</taxon>
        <taxon>Pezizomycotina</taxon>
        <taxon>Eurotiomycetes</taxon>
        <taxon>Eurotiomycetidae</taxon>
        <taxon>Eurotiales</taxon>
        <taxon>Aspergillaceae</taxon>
        <taxon>Aspergillus</taxon>
        <taxon>Aspergillus subgen. Fumigati</taxon>
    </lineage>
</organism>
<dbReference type="EMBL" id="MSZS01000003">
    <property type="protein sequence ID" value="PKX95190.1"/>
    <property type="molecule type" value="Genomic_DNA"/>
</dbReference>
<evidence type="ECO:0000313" key="1">
    <source>
        <dbReference type="EMBL" id="PKX95190.1"/>
    </source>
</evidence>
<keyword evidence="2" id="KW-1185">Reference proteome</keyword>
<dbReference type="Proteomes" id="UP000234474">
    <property type="component" value="Unassembled WGS sequence"/>
</dbReference>
<dbReference type="GeneID" id="36528415"/>
<dbReference type="AlphaFoldDB" id="A0A2I1CC40"/>
<dbReference type="RefSeq" id="XP_024683785.1">
    <property type="nucleotide sequence ID" value="XM_024821089.1"/>
</dbReference>
<dbReference type="VEuPathDB" id="FungiDB:P174DRAFT_127228"/>
<comment type="caution">
    <text evidence="1">The sequence shown here is derived from an EMBL/GenBank/DDBJ whole genome shotgun (WGS) entry which is preliminary data.</text>
</comment>
<name>A0A2I1CC40_ASPN1</name>
<evidence type="ECO:0000313" key="2">
    <source>
        <dbReference type="Proteomes" id="UP000234474"/>
    </source>
</evidence>
<accession>A0A2I1CC40</accession>